<evidence type="ECO:0000256" key="6">
    <source>
        <dbReference type="ARBA" id="ARBA00023163"/>
    </source>
</evidence>
<dbReference type="CDD" id="cd16321">
    <property type="entry name" value="MraZ_C"/>
    <property type="match status" value="1"/>
</dbReference>
<dbReference type="CDD" id="cd16320">
    <property type="entry name" value="MraZ_N"/>
    <property type="match status" value="1"/>
</dbReference>
<dbReference type="GO" id="GO:0003700">
    <property type="term" value="F:DNA-binding transcription factor activity"/>
    <property type="evidence" value="ECO:0007669"/>
    <property type="project" value="UniProtKB-UniRule"/>
</dbReference>
<dbReference type="OrthoDB" id="9807753at2"/>
<dbReference type="Proteomes" id="UP000267019">
    <property type="component" value="Unassembled WGS sequence"/>
</dbReference>
<dbReference type="Gene3D" id="3.40.1550.20">
    <property type="entry name" value="Transcriptional regulator MraZ domain"/>
    <property type="match status" value="1"/>
</dbReference>
<feature type="domain" description="SpoVT-AbrB" evidence="8">
    <location>
        <begin position="76"/>
        <end position="119"/>
    </location>
</feature>
<reference evidence="9 10" key="1">
    <citation type="submission" date="2018-10" db="EMBL/GenBank/DDBJ databases">
        <title>Genomic Encyclopedia of Type Strains, Phase IV (KMG-IV): sequencing the most valuable type-strain genomes for metagenomic binning, comparative biology and taxonomic classification.</title>
        <authorList>
            <person name="Goeker M."/>
        </authorList>
    </citation>
    <scope>NUCLEOTIDE SEQUENCE [LARGE SCALE GENOMIC DNA]</scope>
    <source>
        <strain evidence="9 10">DSM 22653</strain>
    </source>
</reference>
<keyword evidence="10" id="KW-1185">Reference proteome</keyword>
<proteinExistence type="inferred from homology"/>
<dbReference type="AlphaFoldDB" id="A0A660L3F8"/>
<dbReference type="InterPro" id="IPR038619">
    <property type="entry name" value="MraZ_sf"/>
</dbReference>
<dbReference type="InterPro" id="IPR035644">
    <property type="entry name" value="MraZ_C"/>
</dbReference>
<keyword evidence="3" id="KW-0677">Repeat</keyword>
<dbReference type="GO" id="GO:2000143">
    <property type="term" value="P:negative regulation of DNA-templated transcription initiation"/>
    <property type="evidence" value="ECO:0007669"/>
    <property type="project" value="TreeGrafter"/>
</dbReference>
<comment type="caution">
    <text evidence="9">The sequence shown here is derived from an EMBL/GenBank/DDBJ whole genome shotgun (WGS) entry which is preliminary data.</text>
</comment>
<dbReference type="InterPro" id="IPR020603">
    <property type="entry name" value="MraZ_dom"/>
</dbReference>
<feature type="domain" description="SpoVT-AbrB" evidence="8">
    <location>
        <begin position="5"/>
        <end position="47"/>
    </location>
</feature>
<organism evidence="9 10">
    <name type="scientific">Brockia lithotrophica</name>
    <dbReference type="NCBI Taxonomy" id="933949"/>
    <lineage>
        <taxon>Bacteria</taxon>
        <taxon>Bacillati</taxon>
        <taxon>Bacillota</taxon>
        <taxon>Bacilli</taxon>
        <taxon>Bacillales</taxon>
        <taxon>Bacillales Family X. Incertae Sedis</taxon>
        <taxon>Brockia</taxon>
    </lineage>
</organism>
<evidence type="ECO:0000259" key="8">
    <source>
        <dbReference type="PROSITE" id="PS51740"/>
    </source>
</evidence>
<keyword evidence="2 7" id="KW-0963">Cytoplasm</keyword>
<dbReference type="PANTHER" id="PTHR34701:SF1">
    <property type="entry name" value="TRANSCRIPTIONAL REGULATOR MRAZ"/>
    <property type="match status" value="1"/>
</dbReference>
<dbReference type="PROSITE" id="PS51740">
    <property type="entry name" value="SPOVT_ABRB"/>
    <property type="match status" value="2"/>
</dbReference>
<dbReference type="Pfam" id="PF02381">
    <property type="entry name" value="MraZ"/>
    <property type="match status" value="2"/>
</dbReference>
<evidence type="ECO:0000256" key="5">
    <source>
        <dbReference type="ARBA" id="ARBA00023125"/>
    </source>
</evidence>
<evidence type="ECO:0000256" key="7">
    <source>
        <dbReference type="HAMAP-Rule" id="MF_01008"/>
    </source>
</evidence>
<keyword evidence="6 7" id="KW-0804">Transcription</keyword>
<keyword evidence="4 7" id="KW-0805">Transcription regulation</keyword>
<evidence type="ECO:0000313" key="9">
    <source>
        <dbReference type="EMBL" id="RKQ88477.1"/>
    </source>
</evidence>
<name>A0A660L3F8_9BACL</name>
<protein>
    <recommendedName>
        <fullName evidence="1 7">Transcriptional regulator MraZ</fullName>
    </recommendedName>
</protein>
<dbReference type="InterPro" id="IPR007159">
    <property type="entry name" value="SpoVT-AbrB_dom"/>
</dbReference>
<dbReference type="RefSeq" id="WP_121443413.1">
    <property type="nucleotide sequence ID" value="NZ_RBIJ01000001.1"/>
</dbReference>
<dbReference type="InterPro" id="IPR003444">
    <property type="entry name" value="MraZ"/>
</dbReference>
<evidence type="ECO:0000256" key="4">
    <source>
        <dbReference type="ARBA" id="ARBA00023015"/>
    </source>
</evidence>
<dbReference type="SUPFAM" id="SSF89447">
    <property type="entry name" value="AbrB/MazE/MraZ-like"/>
    <property type="match status" value="1"/>
</dbReference>
<accession>A0A660L3F8</accession>
<keyword evidence="5 7" id="KW-0238">DNA-binding</keyword>
<evidence type="ECO:0000256" key="2">
    <source>
        <dbReference type="ARBA" id="ARBA00022490"/>
    </source>
</evidence>
<comment type="similarity">
    <text evidence="7">Belongs to the MraZ family.</text>
</comment>
<dbReference type="EMBL" id="RBIJ01000001">
    <property type="protein sequence ID" value="RKQ88477.1"/>
    <property type="molecule type" value="Genomic_DNA"/>
</dbReference>
<evidence type="ECO:0000256" key="1">
    <source>
        <dbReference type="ARBA" id="ARBA00013860"/>
    </source>
</evidence>
<comment type="subcellular location">
    <subcellularLocation>
        <location evidence="7">Cytoplasm</location>
        <location evidence="7">Nucleoid</location>
    </subcellularLocation>
</comment>
<dbReference type="GO" id="GO:0009295">
    <property type="term" value="C:nucleoid"/>
    <property type="evidence" value="ECO:0007669"/>
    <property type="project" value="UniProtKB-SubCell"/>
</dbReference>
<evidence type="ECO:0000313" key="10">
    <source>
        <dbReference type="Proteomes" id="UP000267019"/>
    </source>
</evidence>
<dbReference type="HAMAP" id="MF_01008">
    <property type="entry name" value="MraZ"/>
    <property type="match status" value="1"/>
</dbReference>
<dbReference type="FunFam" id="3.40.1550.20:FF:000002">
    <property type="entry name" value="Transcriptional regulator MraZ"/>
    <property type="match status" value="1"/>
</dbReference>
<dbReference type="NCBIfam" id="TIGR00242">
    <property type="entry name" value="division/cell wall cluster transcriptional repressor MraZ"/>
    <property type="match status" value="1"/>
</dbReference>
<dbReference type="GO" id="GO:0005737">
    <property type="term" value="C:cytoplasm"/>
    <property type="evidence" value="ECO:0007669"/>
    <property type="project" value="UniProtKB-UniRule"/>
</dbReference>
<evidence type="ECO:0000256" key="3">
    <source>
        <dbReference type="ARBA" id="ARBA00022737"/>
    </source>
</evidence>
<dbReference type="InterPro" id="IPR037914">
    <property type="entry name" value="SpoVT-AbrB_sf"/>
</dbReference>
<gene>
    <name evidence="7" type="primary">mraZ</name>
    <name evidence="9" type="ORF">C7438_0110</name>
</gene>
<sequence length="155" mass="17469">MFLGEHRHVLDEKGRLTIPARFREELGSPFILTRGLDGSLFAYPLGAWRTLERRLRSLPFTRKEVRAFTRLLFAGAVEVEPDRQGRINIPPNLAAYAGLTKNVVVVGVSARVEIWDEARWEAYVAEGEAKYTDLAESLIDLDLDEGWEDSGADIP</sequence>
<dbReference type="GO" id="GO:0000976">
    <property type="term" value="F:transcription cis-regulatory region binding"/>
    <property type="evidence" value="ECO:0007669"/>
    <property type="project" value="TreeGrafter"/>
</dbReference>
<dbReference type="InterPro" id="IPR035642">
    <property type="entry name" value="MraZ_N"/>
</dbReference>
<dbReference type="PANTHER" id="PTHR34701">
    <property type="entry name" value="TRANSCRIPTIONAL REGULATOR MRAZ"/>
    <property type="match status" value="1"/>
</dbReference>
<comment type="subunit">
    <text evidence="7">Forms oligomers.</text>
</comment>